<evidence type="ECO:0000256" key="1">
    <source>
        <dbReference type="SAM" id="MobiDB-lite"/>
    </source>
</evidence>
<gene>
    <name evidence="3" type="ORF">GCM10022402_22170</name>
</gene>
<name>A0ABP7FKY6_9ACTN</name>
<feature type="region of interest" description="Disordered" evidence="1">
    <location>
        <begin position="1"/>
        <end position="20"/>
    </location>
</feature>
<dbReference type="Proteomes" id="UP001500908">
    <property type="component" value="Unassembled WGS sequence"/>
</dbReference>
<keyword evidence="2" id="KW-1133">Transmembrane helix</keyword>
<dbReference type="EMBL" id="BAABDD010000008">
    <property type="protein sequence ID" value="GAA3741995.1"/>
    <property type="molecule type" value="Genomic_DNA"/>
</dbReference>
<evidence type="ECO:0000313" key="4">
    <source>
        <dbReference type="Proteomes" id="UP001500908"/>
    </source>
</evidence>
<accession>A0ABP7FKY6</accession>
<feature type="region of interest" description="Disordered" evidence="1">
    <location>
        <begin position="43"/>
        <end position="63"/>
    </location>
</feature>
<sequence length="295" mass="31382">MRMRSSNPVLKGVVSTGQGRTGAQYAPGPYAQGPYAQPYQQGAAGYGYQQPGSPTTPTGPAASAEPMTIDDVVMRTGMTLGMVILTAIASFFLFDPANPGLGYALTFGGMIGGLILGLIIAFTRSTNPVLIMLYAAFEGLFVGGISRVFELSLPNTPTGSLVTQAVFGTIFAFATMLALYRFRIVRVTNTFVKVVMGALLGALVLILANFVVGFFIPGGLGLREPSALGVLVSLVMVVLACAVLAIEFNDIESGIKQGIPQRFAWQCAFGLTLTLVWLYIEILRLVWMLQAIFSE</sequence>
<organism evidence="3 4">
    <name type="scientific">Salinactinospora qingdaonensis</name>
    <dbReference type="NCBI Taxonomy" id="702744"/>
    <lineage>
        <taxon>Bacteria</taxon>
        <taxon>Bacillati</taxon>
        <taxon>Actinomycetota</taxon>
        <taxon>Actinomycetes</taxon>
        <taxon>Streptosporangiales</taxon>
        <taxon>Nocardiopsidaceae</taxon>
        <taxon>Salinactinospora</taxon>
    </lineage>
</organism>
<keyword evidence="4" id="KW-1185">Reference proteome</keyword>
<feature type="transmembrane region" description="Helical" evidence="2">
    <location>
        <begin position="228"/>
        <end position="251"/>
    </location>
</feature>
<feature type="transmembrane region" description="Helical" evidence="2">
    <location>
        <begin position="129"/>
        <end position="149"/>
    </location>
</feature>
<feature type="transmembrane region" description="Helical" evidence="2">
    <location>
        <begin position="72"/>
        <end position="94"/>
    </location>
</feature>
<feature type="transmembrane region" description="Helical" evidence="2">
    <location>
        <begin position="100"/>
        <end position="122"/>
    </location>
</feature>
<feature type="transmembrane region" description="Helical" evidence="2">
    <location>
        <begin position="194"/>
        <end position="216"/>
    </location>
</feature>
<dbReference type="PANTHER" id="PTHR41282:SF1">
    <property type="entry name" value="CONSERVED TRANSMEMBRANE PROTEIN-RELATED"/>
    <property type="match status" value="1"/>
</dbReference>
<evidence type="ECO:0000313" key="3">
    <source>
        <dbReference type="EMBL" id="GAA3741995.1"/>
    </source>
</evidence>
<protein>
    <submittedName>
        <fullName evidence="3">Bax inhibitor-1/YccA family protein</fullName>
    </submittedName>
</protein>
<comment type="caution">
    <text evidence="3">The sequence shown here is derived from an EMBL/GenBank/DDBJ whole genome shotgun (WGS) entry which is preliminary data.</text>
</comment>
<proteinExistence type="predicted"/>
<feature type="transmembrane region" description="Helical" evidence="2">
    <location>
        <begin position="161"/>
        <end position="182"/>
    </location>
</feature>
<dbReference type="PIRSF" id="PIRSF009160">
    <property type="entry name" value="UCP009160"/>
    <property type="match status" value="1"/>
</dbReference>
<evidence type="ECO:0000256" key="2">
    <source>
        <dbReference type="SAM" id="Phobius"/>
    </source>
</evidence>
<dbReference type="InterPro" id="IPR010539">
    <property type="entry name" value="BaxI_1-like"/>
</dbReference>
<keyword evidence="2" id="KW-0472">Membrane</keyword>
<dbReference type="PANTHER" id="PTHR41282">
    <property type="entry name" value="CONSERVED TRANSMEMBRANE PROTEIN-RELATED"/>
    <property type="match status" value="1"/>
</dbReference>
<reference evidence="4" key="1">
    <citation type="journal article" date="2019" name="Int. J. Syst. Evol. Microbiol.">
        <title>The Global Catalogue of Microorganisms (GCM) 10K type strain sequencing project: providing services to taxonomists for standard genome sequencing and annotation.</title>
        <authorList>
            <consortium name="The Broad Institute Genomics Platform"/>
            <consortium name="The Broad Institute Genome Sequencing Center for Infectious Disease"/>
            <person name="Wu L."/>
            <person name="Ma J."/>
        </authorList>
    </citation>
    <scope>NUCLEOTIDE SEQUENCE [LARGE SCALE GENOMIC DNA]</scope>
    <source>
        <strain evidence="4">JCM 17137</strain>
    </source>
</reference>
<feature type="transmembrane region" description="Helical" evidence="2">
    <location>
        <begin position="263"/>
        <end position="280"/>
    </location>
</feature>
<keyword evidence="2" id="KW-0812">Transmembrane</keyword>
<dbReference type="Pfam" id="PF12811">
    <property type="entry name" value="BaxI_1"/>
    <property type="match status" value="1"/>
</dbReference>
<dbReference type="RefSeq" id="WP_344970548.1">
    <property type="nucleotide sequence ID" value="NZ_BAABDD010000008.1"/>
</dbReference>